<dbReference type="Pfam" id="PF06580">
    <property type="entry name" value="His_kinase"/>
    <property type="match status" value="1"/>
</dbReference>
<keyword evidence="1" id="KW-1133">Transmembrane helix</keyword>
<dbReference type="InterPro" id="IPR036890">
    <property type="entry name" value="HATPase_C_sf"/>
</dbReference>
<keyword evidence="3" id="KW-0418">Kinase</keyword>
<feature type="domain" description="Signal transduction histidine kinase internal region" evidence="2">
    <location>
        <begin position="176"/>
        <end position="254"/>
    </location>
</feature>
<reference evidence="4" key="1">
    <citation type="journal article" date="2019" name="Int. J. Syst. Evol. Microbiol.">
        <title>The Global Catalogue of Microorganisms (GCM) 10K type strain sequencing project: providing services to taxonomists for standard genome sequencing and annotation.</title>
        <authorList>
            <consortium name="The Broad Institute Genomics Platform"/>
            <consortium name="The Broad Institute Genome Sequencing Center for Infectious Disease"/>
            <person name="Wu L."/>
            <person name="Ma J."/>
        </authorList>
    </citation>
    <scope>NUCLEOTIDE SEQUENCE [LARGE SCALE GENOMIC DNA]</scope>
    <source>
        <strain evidence="4">JCM 16545</strain>
    </source>
</reference>
<dbReference type="PANTHER" id="PTHR34220">
    <property type="entry name" value="SENSOR HISTIDINE KINASE YPDA"/>
    <property type="match status" value="1"/>
</dbReference>
<dbReference type="InterPro" id="IPR010559">
    <property type="entry name" value="Sig_transdc_His_kin_internal"/>
</dbReference>
<dbReference type="EC" id="2.7.13.3" evidence="3"/>
<gene>
    <name evidence="3" type="ORF">ACFSKU_21495</name>
</gene>
<evidence type="ECO:0000259" key="2">
    <source>
        <dbReference type="Pfam" id="PF06580"/>
    </source>
</evidence>
<dbReference type="PANTHER" id="PTHR34220:SF7">
    <property type="entry name" value="SENSOR HISTIDINE KINASE YPDA"/>
    <property type="match status" value="1"/>
</dbReference>
<protein>
    <submittedName>
        <fullName evidence="3">Sensor histidine kinase</fullName>
        <ecNumber evidence="3">2.7.13.3</ecNumber>
    </submittedName>
</protein>
<proteinExistence type="predicted"/>
<dbReference type="InterPro" id="IPR050640">
    <property type="entry name" value="Bact_2-comp_sensor_kinase"/>
</dbReference>
<dbReference type="RefSeq" id="WP_229962958.1">
    <property type="nucleotide sequence ID" value="NZ_JAJJWI010000040.1"/>
</dbReference>
<feature type="transmembrane region" description="Helical" evidence="1">
    <location>
        <begin position="48"/>
        <end position="66"/>
    </location>
</feature>
<evidence type="ECO:0000313" key="4">
    <source>
        <dbReference type="Proteomes" id="UP001597369"/>
    </source>
</evidence>
<dbReference type="Proteomes" id="UP001597369">
    <property type="component" value="Unassembled WGS sequence"/>
</dbReference>
<dbReference type="EMBL" id="JBHUHV010000063">
    <property type="protein sequence ID" value="MFD2069471.1"/>
    <property type="molecule type" value="Genomic_DNA"/>
</dbReference>
<keyword evidence="3" id="KW-0808">Transferase</keyword>
<evidence type="ECO:0000313" key="3">
    <source>
        <dbReference type="EMBL" id="MFD2069471.1"/>
    </source>
</evidence>
<organism evidence="3 4">
    <name type="scientific">Pontibacter silvestris</name>
    <dbReference type="NCBI Taxonomy" id="2305183"/>
    <lineage>
        <taxon>Bacteria</taxon>
        <taxon>Pseudomonadati</taxon>
        <taxon>Bacteroidota</taxon>
        <taxon>Cytophagia</taxon>
        <taxon>Cytophagales</taxon>
        <taxon>Hymenobacteraceae</taxon>
        <taxon>Pontibacter</taxon>
    </lineage>
</organism>
<evidence type="ECO:0000256" key="1">
    <source>
        <dbReference type="SAM" id="Phobius"/>
    </source>
</evidence>
<accession>A0ABW4X5R2</accession>
<sequence length="381" mass="44562">MYIWIKNSLIRTIQENRFHLIGWFVFIAYEVAAVGLLTGKFATLGDYTVHYVLNILLFYVHAYLILPHAFRKKNQIIWIFPLMIVLEILLYVFTSYAVEFLGINYFGLTTQGTTTLNFAYLIRALWRFIYIGGFSTAYYFLITLHKEQRRTEELEKLKLKNIIEKQNIEQELIKAQNAFLRAQINPHFLFNTLNFIYNKARKTAPVAAETIITLSEMMRFAVQADQHQDAVLLGDEIEQVEKLVYLHQLRQNHQLQVQINYTEEVKYIKLIPLVLLTVVENVFKHGNLLLPAHQAAIRLYINNNQLFIETDNLVYNKPSSPSLHSGLKNIRQRLHHAYGARAKLTSFEDDRKHFRLRLTVSLDALEYPALVNNSQGEMLIR</sequence>
<dbReference type="Gene3D" id="3.30.565.10">
    <property type="entry name" value="Histidine kinase-like ATPase, C-terminal domain"/>
    <property type="match status" value="1"/>
</dbReference>
<keyword evidence="1" id="KW-0812">Transmembrane</keyword>
<comment type="caution">
    <text evidence="3">The sequence shown here is derived from an EMBL/GenBank/DDBJ whole genome shotgun (WGS) entry which is preliminary data.</text>
</comment>
<name>A0ABW4X5R2_9BACT</name>
<feature type="transmembrane region" description="Helical" evidence="1">
    <location>
        <begin position="20"/>
        <end position="42"/>
    </location>
</feature>
<feature type="transmembrane region" description="Helical" evidence="1">
    <location>
        <begin position="78"/>
        <end position="98"/>
    </location>
</feature>
<keyword evidence="4" id="KW-1185">Reference proteome</keyword>
<dbReference type="GO" id="GO:0004673">
    <property type="term" value="F:protein histidine kinase activity"/>
    <property type="evidence" value="ECO:0007669"/>
    <property type="project" value="UniProtKB-EC"/>
</dbReference>
<feature type="transmembrane region" description="Helical" evidence="1">
    <location>
        <begin position="118"/>
        <end position="141"/>
    </location>
</feature>
<keyword evidence="1" id="KW-0472">Membrane</keyword>